<gene>
    <name evidence="3" type="ORF">FRC96_18165</name>
</gene>
<dbReference type="PROSITE" id="PS51257">
    <property type="entry name" value="PROKAR_LIPOPROTEIN"/>
    <property type="match status" value="1"/>
</dbReference>
<proteinExistence type="predicted"/>
<dbReference type="InterPro" id="IPR006869">
    <property type="entry name" value="DUF547"/>
</dbReference>
<dbReference type="AlphaFoldDB" id="A0A5C6X6U2"/>
<dbReference type="PANTHER" id="PTHR46361">
    <property type="entry name" value="ELECTRON CARRIER/ PROTEIN DISULFIDE OXIDOREDUCTASE"/>
    <property type="match status" value="1"/>
</dbReference>
<name>A0A5C6X6U2_9DELT</name>
<evidence type="ECO:0000313" key="4">
    <source>
        <dbReference type="Proteomes" id="UP000321046"/>
    </source>
</evidence>
<evidence type="ECO:0000313" key="3">
    <source>
        <dbReference type="EMBL" id="TXD32293.1"/>
    </source>
</evidence>
<comment type="caution">
    <text evidence="3">The sequence shown here is derived from an EMBL/GenBank/DDBJ whole genome shotgun (WGS) entry which is preliminary data.</text>
</comment>
<feature type="signal peptide" evidence="1">
    <location>
        <begin position="1"/>
        <end position="22"/>
    </location>
</feature>
<protein>
    <submittedName>
        <fullName evidence="3">DUF547 domain-containing protein</fullName>
    </submittedName>
</protein>
<reference evidence="3 4" key="1">
    <citation type="submission" date="2019-08" db="EMBL/GenBank/DDBJ databases">
        <title>Bradymonadales sp. TMQ2.</title>
        <authorList>
            <person name="Liang Q."/>
        </authorList>
    </citation>
    <scope>NUCLEOTIDE SEQUENCE [LARGE SCALE GENOMIC DNA]</scope>
    <source>
        <strain evidence="3 4">TMQ2</strain>
    </source>
</reference>
<dbReference type="Pfam" id="PF04784">
    <property type="entry name" value="DUF547"/>
    <property type="match status" value="1"/>
</dbReference>
<dbReference type="OrthoDB" id="526867at2"/>
<accession>A0A5C6X6U2</accession>
<feature type="chain" id="PRO_5022742812" evidence="1">
    <location>
        <begin position="23"/>
        <end position="272"/>
    </location>
</feature>
<dbReference type="RefSeq" id="WP_146976581.1">
    <property type="nucleotide sequence ID" value="NZ_VOSL01000134.1"/>
</dbReference>
<evidence type="ECO:0000259" key="2">
    <source>
        <dbReference type="Pfam" id="PF04784"/>
    </source>
</evidence>
<dbReference type="PANTHER" id="PTHR46361:SF3">
    <property type="entry name" value="ELECTRON CARRIER_ PROTEIN DISULFIDE OXIDOREDUCTASE"/>
    <property type="match status" value="1"/>
</dbReference>
<organism evidence="3 4">
    <name type="scientific">Lujinxingia vulgaris</name>
    <dbReference type="NCBI Taxonomy" id="2600176"/>
    <lineage>
        <taxon>Bacteria</taxon>
        <taxon>Deltaproteobacteria</taxon>
        <taxon>Bradymonadales</taxon>
        <taxon>Lujinxingiaceae</taxon>
        <taxon>Lujinxingia</taxon>
    </lineage>
</organism>
<keyword evidence="1" id="KW-0732">Signal</keyword>
<dbReference type="EMBL" id="VOSL01000134">
    <property type="protein sequence ID" value="TXD32293.1"/>
    <property type="molecule type" value="Genomic_DNA"/>
</dbReference>
<sequence length="272" mass="29810">MSLRPPALLAAIALVSACSAPGAELIDSPLVDELRTGQSSGTQSFDHSALDTLLSAHVNAEAGHVDYTGLRDDRAELDAYLSALAEADATTLNEDEQLAMLINAYNACTLRLIVDNLPVDSIRDISDPWGEPRCEVAGYLLSLDEIEHGLIRPLYEDPRIHFAVNCAARSCPHLAEHAYTGAEVDAQLDARTRASLSDPKFARIEGDTLYLTKIMDWYGSDFTDPAYQGSTTELVDYVEIYTSEAIRARLQNDDAPNVDIVFMDYDWALNTP</sequence>
<dbReference type="Proteomes" id="UP000321046">
    <property type="component" value="Unassembled WGS sequence"/>
</dbReference>
<evidence type="ECO:0000256" key="1">
    <source>
        <dbReference type="SAM" id="SignalP"/>
    </source>
</evidence>
<feature type="domain" description="DUF547" evidence="2">
    <location>
        <begin position="91"/>
        <end position="193"/>
    </location>
</feature>